<evidence type="ECO:0000256" key="1">
    <source>
        <dbReference type="ARBA" id="ARBA00004245"/>
    </source>
</evidence>
<evidence type="ECO:0000256" key="4">
    <source>
        <dbReference type="ARBA" id="ARBA00022723"/>
    </source>
</evidence>
<dbReference type="GO" id="GO:0005737">
    <property type="term" value="C:cytoplasm"/>
    <property type="evidence" value="ECO:0007669"/>
    <property type="project" value="TreeGrafter"/>
</dbReference>
<dbReference type="InterPro" id="IPR017455">
    <property type="entry name" value="Znf_FYVE-rel"/>
</dbReference>
<evidence type="ECO:0000259" key="11">
    <source>
        <dbReference type="PROSITE" id="PS50010"/>
    </source>
</evidence>
<reference evidence="14" key="2">
    <citation type="journal article" date="2007" name="PLoS Biol.">
        <title>Survey sequencing and comparative analysis of the elephant shark (Callorhinchus milii) genome.</title>
        <authorList>
            <person name="Venkatesh B."/>
            <person name="Kirkness E.F."/>
            <person name="Loh Y.H."/>
            <person name="Halpern A.L."/>
            <person name="Lee A.P."/>
            <person name="Johnson J."/>
            <person name="Dandona N."/>
            <person name="Viswanathan L.D."/>
            <person name="Tay A."/>
            <person name="Venter J.C."/>
            <person name="Strausberg R.L."/>
            <person name="Brenner S."/>
        </authorList>
    </citation>
    <scope>NUCLEOTIDE SEQUENCE [LARGE SCALE GENOMIC DNA]</scope>
</reference>
<dbReference type="GO" id="GO:0005085">
    <property type="term" value="F:guanyl-nucleotide exchange factor activity"/>
    <property type="evidence" value="ECO:0007669"/>
    <property type="project" value="UniProtKB-KW"/>
</dbReference>
<evidence type="ECO:0000259" key="12">
    <source>
        <dbReference type="PROSITE" id="PS50178"/>
    </source>
</evidence>
<dbReference type="Gene3D" id="1.20.900.10">
    <property type="entry name" value="Dbl homology (DH) domain"/>
    <property type="match status" value="1"/>
</dbReference>
<dbReference type="SMART" id="SM00233">
    <property type="entry name" value="PH"/>
    <property type="match status" value="1"/>
</dbReference>
<dbReference type="PROSITE" id="PS50010">
    <property type="entry name" value="DH_2"/>
    <property type="match status" value="1"/>
</dbReference>
<evidence type="ECO:0000259" key="10">
    <source>
        <dbReference type="PROSITE" id="PS50003"/>
    </source>
</evidence>
<evidence type="ECO:0000256" key="3">
    <source>
        <dbReference type="ARBA" id="ARBA00022658"/>
    </source>
</evidence>
<evidence type="ECO:0000256" key="6">
    <source>
        <dbReference type="ARBA" id="ARBA00022833"/>
    </source>
</evidence>
<dbReference type="Pfam" id="PF01363">
    <property type="entry name" value="FYVE"/>
    <property type="match status" value="1"/>
</dbReference>
<evidence type="ECO:0000256" key="8">
    <source>
        <dbReference type="PROSITE-ProRule" id="PRU00091"/>
    </source>
</evidence>
<dbReference type="FunCoup" id="A0A4W3K1J8">
    <property type="interactions" value="12"/>
</dbReference>
<evidence type="ECO:0000313" key="13">
    <source>
        <dbReference type="Ensembl" id="ENSCMIP00000049257.1"/>
    </source>
</evidence>
<name>A0A4W3K1J8_CALMI</name>
<reference evidence="14" key="1">
    <citation type="journal article" date="2006" name="Science">
        <title>Ancient noncoding elements conserved in the human genome.</title>
        <authorList>
            <person name="Venkatesh B."/>
            <person name="Kirkness E.F."/>
            <person name="Loh Y.H."/>
            <person name="Halpern A.L."/>
            <person name="Lee A.P."/>
            <person name="Johnson J."/>
            <person name="Dandona N."/>
            <person name="Viswanathan L.D."/>
            <person name="Tay A."/>
            <person name="Venter J.C."/>
            <person name="Strausberg R.L."/>
            <person name="Brenner S."/>
        </authorList>
    </citation>
    <scope>NUCLEOTIDE SEQUENCE [LARGE SCALE GENOMIC DNA]</scope>
</reference>
<evidence type="ECO:0000256" key="2">
    <source>
        <dbReference type="ARBA" id="ARBA00022490"/>
    </source>
</evidence>
<keyword evidence="6" id="KW-0862">Zinc</keyword>
<reference evidence="13" key="5">
    <citation type="submission" date="2025-09" db="UniProtKB">
        <authorList>
            <consortium name="Ensembl"/>
        </authorList>
    </citation>
    <scope>IDENTIFICATION</scope>
</reference>
<dbReference type="InterPro" id="IPR013087">
    <property type="entry name" value="Znf_C2H2_type"/>
</dbReference>
<evidence type="ECO:0000256" key="7">
    <source>
        <dbReference type="ARBA" id="ARBA00023212"/>
    </source>
</evidence>
<dbReference type="PROSITE" id="PS50178">
    <property type="entry name" value="ZF_FYVE"/>
    <property type="match status" value="1"/>
</dbReference>
<dbReference type="InterPro" id="IPR000219">
    <property type="entry name" value="DH_dom"/>
</dbReference>
<dbReference type="InterPro" id="IPR000306">
    <property type="entry name" value="Znf_FYVE"/>
</dbReference>
<dbReference type="PANTHER" id="PTHR12673:SF13">
    <property type="entry name" value="FYVE, RHOGEF AND PH DOMAIN-CONTAINING PROTEIN 5"/>
    <property type="match status" value="1"/>
</dbReference>
<dbReference type="InterPro" id="IPR035899">
    <property type="entry name" value="DBL_dom_sf"/>
</dbReference>
<dbReference type="InterPro" id="IPR011993">
    <property type="entry name" value="PH-like_dom_sf"/>
</dbReference>
<dbReference type="InterPro" id="IPR001849">
    <property type="entry name" value="PH_domain"/>
</dbReference>
<feature type="compositionally biased region" description="Low complexity" evidence="9">
    <location>
        <begin position="222"/>
        <end position="232"/>
    </location>
</feature>
<evidence type="ECO:0000256" key="5">
    <source>
        <dbReference type="ARBA" id="ARBA00022771"/>
    </source>
</evidence>
<dbReference type="GO" id="GO:0005856">
    <property type="term" value="C:cytoskeleton"/>
    <property type="evidence" value="ECO:0007669"/>
    <property type="project" value="UniProtKB-SubCell"/>
</dbReference>
<evidence type="ECO:0000313" key="14">
    <source>
        <dbReference type="Proteomes" id="UP000314986"/>
    </source>
</evidence>
<keyword evidence="3" id="KW-0344">Guanine-nucleotide releasing factor</keyword>
<sequence>VNQSFEEAMSEDLSSEELLNCDSLENSTASDRLLNMEVANVGLLVSDVLGEAESASGRTESPVVEENETENECREDGAQPYTDDTDCQIVPLEEDSVSQLDGFPQGEPTFEDSELFTDAHNPCVSEDLSNIQLLESEVVEEGPDCDIAYGDAVLTDTVLDEYKIDDLPCVYFVSDDSGSVDETNGEAECDRAFTVDRRNTITRTRSLTGKVPETVPEETGPESEAPPSSQEPDGTAAEEHSGVKMDGELCENIRTIPVKPKRCLFYPRSYSVESRDLSISVCRETDGSSMEDSRMKRKDENLFQPCVVVSSSSLSKRIHVPLFGVSNPSSVVDIPPPFELASITKKPITKSSPSLLIENESPDKYLKQSSKKKSSFKRFLPIKLSLKKKIESKIGVEVNMCRTASEIGHHGSARVLDFDRRSLGNSPQLKSRSGKMRASDSASTFLFYKDGKKKGMPKTFSRTVSRVESFEDRSRHSYMSLPLTKPRSISFPNADTSDYENIPAMSSDYENIQIPPRRCARAGTFTEFFEDPSRAFSSACENDGYVDMSSFAPFDTRQFVDQESERNMSPTYCTFRPRSETLIVCFLQDFREMVARASGEDGTPVVDEENLTQILCEMPELCQFHQEMLKELEERVAQWYEDRKIADIILSKEPGLNLYRRFITKFERNMSILDECCQASSRFSAVVREFEVNRCGICPIAHRSVPRAGNFQKLLHIQHSVTGQHEIVQPGRVSDMNDVLLYTTPHNGRYKLNRTLSLAGMKVKRTWLSDHSPKLQILFPVPSSSCSSSKERDEWFDAISKALEDYRKVISERPETGLGVKPPTLIPDSRVVMCMICTCDFSLTWRRHHCNACGKVVCRTCSRNKYPLKYLKGRPSRVCDQCYKEFKTKGKMCTHIHRSHLFARSPGSALSSVFHSIQPSSIRKQKRISAALMEVAAAAEGSSMNGYLQRCKSHKRHWKKLWFVIKDKVLYTYAASGDKVASESLPLLGFTIQRPDKGEGQTETGSVFQLYHKKTLFYSFKAEDTNSAQRWIEAMLEASIL</sequence>
<keyword evidence="7" id="KW-0206">Cytoskeleton</keyword>
<keyword evidence="14" id="KW-1185">Reference proteome</keyword>
<dbReference type="GeneTree" id="ENSGT00940000157922"/>
<dbReference type="Gene3D" id="3.30.40.10">
    <property type="entry name" value="Zinc/RING finger domain, C3HC4 (zinc finger)"/>
    <property type="match status" value="1"/>
</dbReference>
<dbReference type="InterPro" id="IPR013083">
    <property type="entry name" value="Znf_RING/FYVE/PHD"/>
</dbReference>
<proteinExistence type="predicted"/>
<dbReference type="PROSITE" id="PS00028">
    <property type="entry name" value="ZINC_FINGER_C2H2_1"/>
    <property type="match status" value="1"/>
</dbReference>
<dbReference type="Pfam" id="PF00169">
    <property type="entry name" value="PH"/>
    <property type="match status" value="1"/>
</dbReference>
<evidence type="ECO:0000256" key="9">
    <source>
        <dbReference type="SAM" id="MobiDB-lite"/>
    </source>
</evidence>
<comment type="subcellular location">
    <subcellularLocation>
        <location evidence="1">Cytoplasm</location>
        <location evidence="1">Cytoskeleton</location>
    </subcellularLocation>
</comment>
<reference evidence="14" key="3">
    <citation type="journal article" date="2014" name="Nature">
        <title>Elephant shark genome provides unique insights into gnathostome evolution.</title>
        <authorList>
            <consortium name="International Elephant Shark Genome Sequencing Consortium"/>
            <person name="Venkatesh B."/>
            <person name="Lee A.P."/>
            <person name="Ravi V."/>
            <person name="Maurya A.K."/>
            <person name="Lian M.M."/>
            <person name="Swann J.B."/>
            <person name="Ohta Y."/>
            <person name="Flajnik M.F."/>
            <person name="Sutoh Y."/>
            <person name="Kasahara M."/>
            <person name="Hoon S."/>
            <person name="Gangu V."/>
            <person name="Roy S.W."/>
            <person name="Irimia M."/>
            <person name="Korzh V."/>
            <person name="Kondrychyn I."/>
            <person name="Lim Z.W."/>
            <person name="Tay B.H."/>
            <person name="Tohari S."/>
            <person name="Kong K.W."/>
            <person name="Ho S."/>
            <person name="Lorente-Galdos B."/>
            <person name="Quilez J."/>
            <person name="Marques-Bonet T."/>
            <person name="Raney B.J."/>
            <person name="Ingham P.W."/>
            <person name="Tay A."/>
            <person name="Hillier L.W."/>
            <person name="Minx P."/>
            <person name="Boehm T."/>
            <person name="Wilson R.K."/>
            <person name="Brenner S."/>
            <person name="Warren W.C."/>
        </authorList>
    </citation>
    <scope>NUCLEOTIDE SEQUENCE [LARGE SCALE GENOMIC DNA]</scope>
</reference>
<dbReference type="InterPro" id="IPR051092">
    <property type="entry name" value="FYVE_RhoGEF_PH"/>
</dbReference>
<dbReference type="GO" id="GO:0008270">
    <property type="term" value="F:zinc ion binding"/>
    <property type="evidence" value="ECO:0007669"/>
    <property type="project" value="UniProtKB-KW"/>
</dbReference>
<dbReference type="CDD" id="cd13237">
    <property type="entry name" value="PH2_FGD5_FGD6"/>
    <property type="match status" value="1"/>
</dbReference>
<dbReference type="SUPFAM" id="SSF48065">
    <property type="entry name" value="DBL homology domain (DH-domain)"/>
    <property type="match status" value="1"/>
</dbReference>
<feature type="compositionally biased region" description="Basic and acidic residues" evidence="9">
    <location>
        <begin position="237"/>
        <end position="246"/>
    </location>
</feature>
<dbReference type="Pfam" id="PF00621">
    <property type="entry name" value="RhoGEF"/>
    <property type="match status" value="1"/>
</dbReference>
<dbReference type="Proteomes" id="UP000314986">
    <property type="component" value="Unassembled WGS sequence"/>
</dbReference>
<dbReference type="SUPFAM" id="SSF50729">
    <property type="entry name" value="PH domain-like"/>
    <property type="match status" value="2"/>
</dbReference>
<dbReference type="PANTHER" id="PTHR12673">
    <property type="entry name" value="FACIOGENITAL DYSPLASIA PROTEIN"/>
    <property type="match status" value="1"/>
</dbReference>
<dbReference type="Gene3D" id="2.30.29.30">
    <property type="entry name" value="Pleckstrin-homology domain (PH domain)/Phosphotyrosine-binding domain (PTB)"/>
    <property type="match status" value="2"/>
</dbReference>
<reference evidence="13" key="4">
    <citation type="submission" date="2025-08" db="UniProtKB">
        <authorList>
            <consortium name="Ensembl"/>
        </authorList>
    </citation>
    <scope>IDENTIFICATION</scope>
</reference>
<accession>A0A4W3K1J8</accession>
<dbReference type="PROSITE" id="PS50003">
    <property type="entry name" value="PH_DOMAIN"/>
    <property type="match status" value="1"/>
</dbReference>
<dbReference type="Ensembl" id="ENSCMIT00000049936.1">
    <property type="protein sequence ID" value="ENSCMIP00000049257.1"/>
    <property type="gene ID" value="ENSCMIG00000020068.1"/>
</dbReference>
<feature type="domain" description="PH" evidence="10">
    <location>
        <begin position="941"/>
        <end position="1040"/>
    </location>
</feature>
<dbReference type="AlphaFoldDB" id="A0A4W3K1J8"/>
<feature type="domain" description="FYVE-type" evidence="12">
    <location>
        <begin position="828"/>
        <end position="887"/>
    </location>
</feature>
<feature type="domain" description="DH" evidence="11">
    <location>
        <begin position="563"/>
        <end position="716"/>
    </location>
</feature>
<organism evidence="13 14">
    <name type="scientific">Callorhinchus milii</name>
    <name type="common">Ghost shark</name>
    <dbReference type="NCBI Taxonomy" id="7868"/>
    <lineage>
        <taxon>Eukaryota</taxon>
        <taxon>Metazoa</taxon>
        <taxon>Chordata</taxon>
        <taxon>Craniata</taxon>
        <taxon>Vertebrata</taxon>
        <taxon>Chondrichthyes</taxon>
        <taxon>Holocephali</taxon>
        <taxon>Chimaeriformes</taxon>
        <taxon>Callorhinchidae</taxon>
        <taxon>Callorhinchus</taxon>
    </lineage>
</organism>
<dbReference type="InParanoid" id="A0A4W3K1J8"/>
<feature type="region of interest" description="Disordered" evidence="9">
    <location>
        <begin position="203"/>
        <end position="246"/>
    </location>
</feature>
<feature type="region of interest" description="Disordered" evidence="9">
    <location>
        <begin position="51"/>
        <end position="82"/>
    </location>
</feature>
<keyword evidence="4" id="KW-0479">Metal-binding</keyword>
<keyword evidence="2" id="KW-0963">Cytoplasm</keyword>
<protein>
    <submittedName>
        <fullName evidence="13">FYVE, RhoGEF and PH domain containing 5</fullName>
    </submittedName>
</protein>
<dbReference type="SMART" id="SM00064">
    <property type="entry name" value="FYVE"/>
    <property type="match status" value="1"/>
</dbReference>
<dbReference type="STRING" id="7868.ENSCMIP00000049257"/>
<keyword evidence="5 8" id="KW-0863">Zinc-finger</keyword>